<organism evidence="2 3">
    <name type="scientific">Telluria antibiotica</name>
    <dbReference type="NCBI Taxonomy" id="2717319"/>
    <lineage>
        <taxon>Bacteria</taxon>
        <taxon>Pseudomonadati</taxon>
        <taxon>Pseudomonadota</taxon>
        <taxon>Betaproteobacteria</taxon>
        <taxon>Burkholderiales</taxon>
        <taxon>Oxalobacteraceae</taxon>
        <taxon>Telluria group</taxon>
        <taxon>Telluria</taxon>
    </lineage>
</organism>
<proteinExistence type="predicted"/>
<dbReference type="Gene3D" id="3.10.450.50">
    <property type="match status" value="1"/>
</dbReference>
<gene>
    <name evidence="2" type="ORF">HAV22_21940</name>
</gene>
<evidence type="ECO:0000313" key="3">
    <source>
        <dbReference type="Proteomes" id="UP000716322"/>
    </source>
</evidence>
<keyword evidence="1" id="KW-0732">Signal</keyword>
<dbReference type="InterPro" id="IPR032710">
    <property type="entry name" value="NTF2-like_dom_sf"/>
</dbReference>
<evidence type="ECO:0000256" key="1">
    <source>
        <dbReference type="SAM" id="SignalP"/>
    </source>
</evidence>
<dbReference type="EMBL" id="JAAQOM010000014">
    <property type="protein sequence ID" value="NIA56295.1"/>
    <property type="molecule type" value="Genomic_DNA"/>
</dbReference>
<reference evidence="2 3" key="1">
    <citation type="submission" date="2020-03" db="EMBL/GenBank/DDBJ databases">
        <title>Genome sequence of strain Massilia sp. TW-1.</title>
        <authorList>
            <person name="Chaudhary D.K."/>
        </authorList>
    </citation>
    <scope>NUCLEOTIDE SEQUENCE [LARGE SCALE GENOMIC DNA]</scope>
    <source>
        <strain evidence="2 3">TW-1</strain>
    </source>
</reference>
<dbReference type="InterPro" id="IPR009959">
    <property type="entry name" value="Cyclase_SnoaL-like"/>
</dbReference>
<evidence type="ECO:0000313" key="2">
    <source>
        <dbReference type="EMBL" id="NIA56295.1"/>
    </source>
</evidence>
<dbReference type="Proteomes" id="UP000716322">
    <property type="component" value="Unassembled WGS sequence"/>
</dbReference>
<name>A0ABX0PGX6_9BURK</name>
<protein>
    <submittedName>
        <fullName evidence="2">Ester cyclase</fullName>
    </submittedName>
</protein>
<dbReference type="PANTHER" id="PTHR38436">
    <property type="entry name" value="POLYKETIDE CYCLASE SNOAL-LIKE DOMAIN"/>
    <property type="match status" value="1"/>
</dbReference>
<keyword evidence="3" id="KW-1185">Reference proteome</keyword>
<feature type="signal peptide" evidence="1">
    <location>
        <begin position="1"/>
        <end position="20"/>
    </location>
</feature>
<comment type="caution">
    <text evidence="2">The sequence shown here is derived from an EMBL/GenBank/DDBJ whole genome shotgun (WGS) entry which is preliminary data.</text>
</comment>
<dbReference type="SUPFAM" id="SSF54427">
    <property type="entry name" value="NTF2-like"/>
    <property type="match status" value="1"/>
</dbReference>
<sequence>MKAIPIPILAAMLVTLPASADERLVSAEQVIADVSLAPAQRDTEILAARRYATFWHTGDARYARAALAADFTDRTLPPGRAQGVPGPLAASRFVRTAIPDLQADLLQLIVAGDRVTVHYRFHGHFTGRWADKQGQGQAIDFIATDIYRVADGKIADNWHIEDNLALMRQLGLVAR</sequence>
<dbReference type="PANTHER" id="PTHR38436:SF1">
    <property type="entry name" value="ESTER CYCLASE"/>
    <property type="match status" value="1"/>
</dbReference>
<feature type="chain" id="PRO_5046284887" evidence="1">
    <location>
        <begin position="21"/>
        <end position="175"/>
    </location>
</feature>
<accession>A0ABX0PGX6</accession>
<dbReference type="Pfam" id="PF07366">
    <property type="entry name" value="SnoaL"/>
    <property type="match status" value="1"/>
</dbReference>